<dbReference type="PANTHER" id="PTHR35804">
    <property type="entry name" value="LYSINE EXPORTER LYSO"/>
    <property type="match status" value="1"/>
</dbReference>
<dbReference type="GeneID" id="93566890"/>
<sequence length="299" mass="32223">MYSGLLIILVPLILGYLIPVKNRRLLHTVDRLLSAMVYVILFIMGVSLAFLDNLSANLLMIFKYTAVFFVCIFAVNLIALWLLERRKPWKTQFRQEKLPSRLGMALDSLRLCGVVVGGFLLGLTQWHWLTYASEASEAALIFLLVIVGIQLGNSSLTLRQIILNRRGMMVATVVGATSLGGGLLAALLLGLPLKTGLAMASGYGWYSLSGIVLTDAFGPVIGSAAFFNDLARELCAIMLIPTLVRSSRSSALGLCGATSMDFTLPVLQRSGGLDMVPAAVVHGFVLSLVAPVLMAVFSS</sequence>
<keyword evidence="1" id="KW-0472">Membrane</keyword>
<evidence type="ECO:0000313" key="3">
    <source>
        <dbReference type="Proteomes" id="UP000192536"/>
    </source>
</evidence>
<dbReference type="Proteomes" id="UP000192536">
    <property type="component" value="Unassembled WGS sequence"/>
</dbReference>
<evidence type="ECO:0000313" key="2">
    <source>
        <dbReference type="EMBL" id="ORJ24956.1"/>
    </source>
</evidence>
<feature type="transmembrane region" description="Helical" evidence="1">
    <location>
        <begin position="203"/>
        <end position="228"/>
    </location>
</feature>
<evidence type="ECO:0008006" key="4">
    <source>
        <dbReference type="Google" id="ProtNLM"/>
    </source>
</evidence>
<keyword evidence="1" id="KW-1133">Transmembrane helix</keyword>
<organism evidence="2 3">
    <name type="scientific">Rouxiella badensis</name>
    <dbReference type="NCBI Taxonomy" id="1646377"/>
    <lineage>
        <taxon>Bacteria</taxon>
        <taxon>Pseudomonadati</taxon>
        <taxon>Pseudomonadota</taxon>
        <taxon>Gammaproteobacteria</taxon>
        <taxon>Enterobacterales</taxon>
        <taxon>Yersiniaceae</taxon>
        <taxon>Rouxiella</taxon>
    </lineage>
</organism>
<protein>
    <recommendedName>
        <fullName evidence="4">Lysine exporter LysO family protein</fullName>
    </recommendedName>
</protein>
<feature type="transmembrane region" description="Helical" evidence="1">
    <location>
        <begin position="170"/>
        <end position="191"/>
    </location>
</feature>
<feature type="transmembrane region" description="Helical" evidence="1">
    <location>
        <begin position="279"/>
        <end position="297"/>
    </location>
</feature>
<gene>
    <name evidence="2" type="ORF">BS640_13445</name>
</gene>
<dbReference type="EMBL" id="MRWE01000021">
    <property type="protein sequence ID" value="ORJ24956.1"/>
    <property type="molecule type" value="Genomic_DNA"/>
</dbReference>
<dbReference type="InterPro" id="IPR005642">
    <property type="entry name" value="LysO"/>
</dbReference>
<feature type="transmembrane region" description="Helical" evidence="1">
    <location>
        <begin position="104"/>
        <end position="126"/>
    </location>
</feature>
<dbReference type="STRING" id="1646377.BS640_13445"/>
<feature type="transmembrane region" description="Helical" evidence="1">
    <location>
        <begin position="5"/>
        <end position="20"/>
    </location>
</feature>
<keyword evidence="3" id="KW-1185">Reference proteome</keyword>
<dbReference type="PANTHER" id="PTHR35804:SF1">
    <property type="entry name" value="LYSINE EXPORTER LYSO"/>
    <property type="match status" value="1"/>
</dbReference>
<feature type="transmembrane region" description="Helical" evidence="1">
    <location>
        <begin position="138"/>
        <end position="158"/>
    </location>
</feature>
<dbReference type="Pfam" id="PF03956">
    <property type="entry name" value="Lys_export"/>
    <property type="match status" value="1"/>
</dbReference>
<dbReference type="GO" id="GO:0005886">
    <property type="term" value="C:plasma membrane"/>
    <property type="evidence" value="ECO:0007669"/>
    <property type="project" value="TreeGrafter"/>
</dbReference>
<dbReference type="AlphaFoldDB" id="A0A1X0WDT5"/>
<accession>A0A1X0WDT5</accession>
<dbReference type="RefSeq" id="WP_017491722.1">
    <property type="nucleotide sequence ID" value="NZ_CAUQAZ010000124.1"/>
</dbReference>
<feature type="transmembrane region" description="Helical" evidence="1">
    <location>
        <begin position="32"/>
        <end position="50"/>
    </location>
</feature>
<feature type="transmembrane region" description="Helical" evidence="1">
    <location>
        <begin position="62"/>
        <end position="83"/>
    </location>
</feature>
<comment type="caution">
    <text evidence="2">The sequence shown here is derived from an EMBL/GenBank/DDBJ whole genome shotgun (WGS) entry which is preliminary data.</text>
</comment>
<reference evidence="2 3" key="1">
    <citation type="journal article" date="2017" name="Int. J. Syst. Evol. Microbiol.">
        <title>Rouxiella badensis sp. nov. and Rouxiella silvae sp. nov. isolated from peat bog soil in Germany and emendation of the genus description.</title>
        <authorList>
            <person name="Le Fleche-Mateos A."/>
            <person name="Kugler J.H."/>
            <person name="Hansen S.H."/>
            <person name="Syldatk C."/>
            <person name="Hausmann R."/>
            <person name="Lomprez F."/>
            <person name="Vandenbogaert M."/>
            <person name="Manuguerra J.C."/>
            <person name="Grimont P.A."/>
        </authorList>
    </citation>
    <scope>NUCLEOTIDE SEQUENCE [LARGE SCALE GENOMIC DNA]</scope>
    <source>
        <strain evidence="2 3">DSM 100043</strain>
    </source>
</reference>
<name>A0A1X0WDT5_9GAMM</name>
<evidence type="ECO:0000256" key="1">
    <source>
        <dbReference type="SAM" id="Phobius"/>
    </source>
</evidence>
<keyword evidence="1" id="KW-0812">Transmembrane</keyword>
<proteinExistence type="predicted"/>
<dbReference type="GO" id="GO:0015661">
    <property type="term" value="F:L-lysine efflux transmembrane transporter activity"/>
    <property type="evidence" value="ECO:0007669"/>
    <property type="project" value="InterPro"/>
</dbReference>